<keyword evidence="1" id="KW-1133">Transmembrane helix</keyword>
<keyword evidence="1" id="KW-0812">Transmembrane</keyword>
<evidence type="ECO:0000313" key="3">
    <source>
        <dbReference type="Proteomes" id="UP000242447"/>
    </source>
</evidence>
<dbReference type="InterPro" id="IPR007498">
    <property type="entry name" value="PqiA-like"/>
</dbReference>
<evidence type="ECO:0000313" key="2">
    <source>
        <dbReference type="EMBL" id="ARO14284.1"/>
    </source>
</evidence>
<keyword evidence="1" id="KW-0472">Membrane</keyword>
<organism evidence="2 3">
    <name type="scientific">Ketogulonicigenium robustum</name>
    <dbReference type="NCBI Taxonomy" id="92947"/>
    <lineage>
        <taxon>Bacteria</taxon>
        <taxon>Pseudomonadati</taxon>
        <taxon>Pseudomonadota</taxon>
        <taxon>Alphaproteobacteria</taxon>
        <taxon>Rhodobacterales</taxon>
        <taxon>Roseobacteraceae</taxon>
        <taxon>Ketogulonicigenium</taxon>
    </lineage>
</organism>
<protein>
    <submittedName>
        <fullName evidence="2">Paraquat-inducible protein A</fullName>
    </submittedName>
</protein>
<feature type="transmembrane region" description="Helical" evidence="1">
    <location>
        <begin position="6"/>
        <end position="25"/>
    </location>
</feature>
<gene>
    <name evidence="2" type="ORF">BVG79_00932</name>
</gene>
<dbReference type="AlphaFoldDB" id="A0A1W6NYI7"/>
<feature type="transmembrane region" description="Helical" evidence="1">
    <location>
        <begin position="67"/>
        <end position="86"/>
    </location>
</feature>
<accession>A0A1W6NYI7</accession>
<sequence length="95" mass="10307">MIVTAAAIFFPILKILGIAMVQFGLMDAKLAPLMSWIGKFAMADIFLLSLYVLIFKGMGVGEVRVGWGMYLFTFCVVASIVISALTEKLLKAKAA</sequence>
<dbReference type="Pfam" id="PF04403">
    <property type="entry name" value="PqiA"/>
    <property type="match status" value="1"/>
</dbReference>
<dbReference type="EMBL" id="CP019937">
    <property type="protein sequence ID" value="ARO14284.1"/>
    <property type="molecule type" value="Genomic_DNA"/>
</dbReference>
<evidence type="ECO:0000256" key="1">
    <source>
        <dbReference type="SAM" id="Phobius"/>
    </source>
</evidence>
<dbReference type="STRING" id="92947.BVG79_00932"/>
<name>A0A1W6NYI7_9RHOB</name>
<dbReference type="Proteomes" id="UP000242447">
    <property type="component" value="Chromosome"/>
</dbReference>
<proteinExistence type="predicted"/>
<keyword evidence="3" id="KW-1185">Reference proteome</keyword>
<dbReference type="KEGG" id="kro:BVG79_00932"/>
<feature type="transmembrane region" description="Helical" evidence="1">
    <location>
        <begin position="37"/>
        <end position="55"/>
    </location>
</feature>
<reference evidence="2 3" key="1">
    <citation type="submission" date="2017-02" db="EMBL/GenBank/DDBJ databases">
        <title>Ketogulonicigenium robustum SPU B003 Genome sequencing and assembly.</title>
        <authorList>
            <person name="Li Y."/>
            <person name="Liu L."/>
            <person name="Wang C."/>
            <person name="Zhang M."/>
            <person name="Zhang T."/>
            <person name="Zhang Y."/>
        </authorList>
    </citation>
    <scope>NUCLEOTIDE SEQUENCE [LARGE SCALE GENOMIC DNA]</scope>
    <source>
        <strain evidence="2 3">SPU_B003</strain>
    </source>
</reference>